<keyword evidence="10" id="KW-0195">Cyclin</keyword>
<feature type="compositionally biased region" description="Basic and acidic residues" evidence="11">
    <location>
        <begin position="429"/>
        <end position="439"/>
    </location>
</feature>
<dbReference type="InterPro" id="IPR013763">
    <property type="entry name" value="Cyclin-like_dom"/>
</dbReference>
<keyword evidence="2" id="KW-0285">Flavoprotein</keyword>
<comment type="cofactor">
    <cofactor evidence="1">
        <name>FMN</name>
        <dbReference type="ChEBI" id="CHEBI:58210"/>
    </cofactor>
</comment>
<gene>
    <name evidence="13" type="ORF">B7463_g4185</name>
</gene>
<comment type="catalytic activity">
    <reaction evidence="9">
        <text>a 5,6-dihydrouridine in mRNA + NADP(+) = a uridine in mRNA + NADPH + H(+)</text>
        <dbReference type="Rhea" id="RHEA:69855"/>
        <dbReference type="Rhea" id="RHEA-COMP:14658"/>
        <dbReference type="Rhea" id="RHEA-COMP:17789"/>
        <dbReference type="ChEBI" id="CHEBI:15378"/>
        <dbReference type="ChEBI" id="CHEBI:57783"/>
        <dbReference type="ChEBI" id="CHEBI:58349"/>
        <dbReference type="ChEBI" id="CHEBI:65315"/>
        <dbReference type="ChEBI" id="CHEBI:74443"/>
    </reaction>
    <physiologicalReaction direction="right-to-left" evidence="9">
        <dbReference type="Rhea" id="RHEA:69857"/>
    </physiologicalReaction>
</comment>
<feature type="region of interest" description="Disordered" evidence="11">
    <location>
        <begin position="1"/>
        <end position="21"/>
    </location>
</feature>
<dbReference type="AlphaFoldDB" id="A0A3E2HGA0"/>
<feature type="compositionally biased region" description="Polar residues" evidence="11">
    <location>
        <begin position="824"/>
        <end position="833"/>
    </location>
</feature>
<dbReference type="SMART" id="SM00385">
    <property type="entry name" value="CYCLIN"/>
    <property type="match status" value="2"/>
</dbReference>
<dbReference type="OrthoDB" id="25002at2759"/>
<name>A0A3E2HGA0_SCYLI</name>
<dbReference type="InterPro" id="IPR018517">
    <property type="entry name" value="tRNA_hU_synthase_CS"/>
</dbReference>
<feature type="compositionally biased region" description="Polar residues" evidence="11">
    <location>
        <begin position="911"/>
        <end position="923"/>
    </location>
</feature>
<keyword evidence="4" id="KW-0507">mRNA processing</keyword>
<feature type="domain" description="Cyclin-like" evidence="12">
    <location>
        <begin position="550"/>
        <end position="672"/>
    </location>
</feature>
<dbReference type="GO" id="GO:0006397">
    <property type="term" value="P:mRNA processing"/>
    <property type="evidence" value="ECO:0007669"/>
    <property type="project" value="UniProtKB-KW"/>
</dbReference>
<dbReference type="InterPro" id="IPR006671">
    <property type="entry name" value="Cyclin_N"/>
</dbReference>
<evidence type="ECO:0000256" key="10">
    <source>
        <dbReference type="RuleBase" id="RU000383"/>
    </source>
</evidence>
<comment type="similarity">
    <text evidence="10">Belongs to the cyclin family.</text>
</comment>
<feature type="compositionally biased region" description="Basic and acidic residues" evidence="11">
    <location>
        <begin position="926"/>
        <end position="945"/>
    </location>
</feature>
<protein>
    <recommendedName>
        <fullName evidence="12">Cyclin-like domain-containing protein</fullName>
    </recommendedName>
</protein>
<evidence type="ECO:0000256" key="1">
    <source>
        <dbReference type="ARBA" id="ARBA00001917"/>
    </source>
</evidence>
<feature type="compositionally biased region" description="Acidic residues" evidence="11">
    <location>
        <begin position="946"/>
        <end position="957"/>
    </location>
</feature>
<feature type="compositionally biased region" description="Polar residues" evidence="11">
    <location>
        <begin position="780"/>
        <end position="794"/>
    </location>
</feature>
<dbReference type="Pfam" id="PF01207">
    <property type="entry name" value="Dus"/>
    <property type="match status" value="1"/>
</dbReference>
<dbReference type="PROSITE" id="PS01136">
    <property type="entry name" value="UPF0034"/>
    <property type="match status" value="1"/>
</dbReference>
<keyword evidence="14" id="KW-1185">Reference proteome</keyword>
<evidence type="ECO:0000256" key="5">
    <source>
        <dbReference type="ARBA" id="ARBA00022694"/>
    </source>
</evidence>
<evidence type="ECO:0000256" key="6">
    <source>
        <dbReference type="ARBA" id="ARBA00023002"/>
    </source>
</evidence>
<dbReference type="Proteomes" id="UP000258309">
    <property type="component" value="Unassembled WGS sequence"/>
</dbReference>
<evidence type="ECO:0000259" key="12">
    <source>
        <dbReference type="SMART" id="SM00385"/>
    </source>
</evidence>
<dbReference type="CDD" id="cd20546">
    <property type="entry name" value="CYCLIN_SpCG1C_ScCTK2-like_rpt2"/>
    <property type="match status" value="1"/>
</dbReference>
<feature type="non-terminal residue" evidence="13">
    <location>
        <position position="957"/>
    </location>
</feature>
<evidence type="ECO:0000313" key="13">
    <source>
        <dbReference type="EMBL" id="RFU32173.1"/>
    </source>
</evidence>
<keyword evidence="3" id="KW-0288">FMN</keyword>
<keyword evidence="5" id="KW-0819">tRNA processing</keyword>
<proteinExistence type="inferred from homology"/>
<dbReference type="PANTHER" id="PTHR11082:SF31">
    <property type="entry name" value="TRNA-DIHYDROURIDINE(20A_20B) SYNTHASE [NAD(P)+]-LIKE"/>
    <property type="match status" value="1"/>
</dbReference>
<feature type="compositionally biased region" description="Pro residues" evidence="11">
    <location>
        <begin position="475"/>
        <end position="491"/>
    </location>
</feature>
<evidence type="ECO:0000256" key="8">
    <source>
        <dbReference type="ARBA" id="ARBA00048342"/>
    </source>
</evidence>
<feature type="region of interest" description="Disordered" evidence="11">
    <location>
        <begin position="780"/>
        <end position="957"/>
    </location>
</feature>
<dbReference type="SUPFAM" id="SSF51395">
    <property type="entry name" value="FMN-linked oxidoreductases"/>
    <property type="match status" value="1"/>
</dbReference>
<dbReference type="GO" id="GO:0017150">
    <property type="term" value="F:tRNA dihydrouridine synthase activity"/>
    <property type="evidence" value="ECO:0007669"/>
    <property type="project" value="InterPro"/>
</dbReference>
<evidence type="ECO:0000256" key="2">
    <source>
        <dbReference type="ARBA" id="ARBA00022630"/>
    </source>
</evidence>
<evidence type="ECO:0000313" key="14">
    <source>
        <dbReference type="Proteomes" id="UP000258309"/>
    </source>
</evidence>
<evidence type="ECO:0000256" key="11">
    <source>
        <dbReference type="SAM" id="MobiDB-lite"/>
    </source>
</evidence>
<evidence type="ECO:0000256" key="3">
    <source>
        <dbReference type="ARBA" id="ARBA00022643"/>
    </source>
</evidence>
<feature type="domain" description="Cyclin-like" evidence="12">
    <location>
        <begin position="685"/>
        <end position="772"/>
    </location>
</feature>
<dbReference type="SUPFAM" id="SSF47954">
    <property type="entry name" value="Cyclin-like"/>
    <property type="match status" value="2"/>
</dbReference>
<accession>A0A3E2HGA0</accession>
<dbReference type="Gene3D" id="1.10.472.10">
    <property type="entry name" value="Cyclin-like"/>
    <property type="match status" value="2"/>
</dbReference>
<dbReference type="GO" id="GO:0050660">
    <property type="term" value="F:flavin adenine dinucleotide binding"/>
    <property type="evidence" value="ECO:0007669"/>
    <property type="project" value="InterPro"/>
</dbReference>
<evidence type="ECO:0000256" key="4">
    <source>
        <dbReference type="ARBA" id="ARBA00022664"/>
    </source>
</evidence>
<dbReference type="InterPro" id="IPR035587">
    <property type="entry name" value="DUS-like_FMN-bd"/>
</dbReference>
<evidence type="ECO:0000256" key="7">
    <source>
        <dbReference type="ARBA" id="ARBA00045934"/>
    </source>
</evidence>
<organism evidence="13 14">
    <name type="scientific">Scytalidium lignicola</name>
    <name type="common">Hyphomycete</name>
    <dbReference type="NCBI Taxonomy" id="5539"/>
    <lineage>
        <taxon>Eukaryota</taxon>
        <taxon>Fungi</taxon>
        <taxon>Dikarya</taxon>
        <taxon>Ascomycota</taxon>
        <taxon>Pezizomycotina</taxon>
        <taxon>Leotiomycetes</taxon>
        <taxon>Leotiomycetes incertae sedis</taxon>
        <taxon>Scytalidium</taxon>
    </lineage>
</organism>
<comment type="catalytic activity">
    <reaction evidence="8">
        <text>a 5,6-dihydrouridine in mRNA + NAD(+) = a uridine in mRNA + NADH + H(+)</text>
        <dbReference type="Rhea" id="RHEA:69851"/>
        <dbReference type="Rhea" id="RHEA-COMP:14658"/>
        <dbReference type="Rhea" id="RHEA-COMP:17789"/>
        <dbReference type="ChEBI" id="CHEBI:15378"/>
        <dbReference type="ChEBI" id="CHEBI:57540"/>
        <dbReference type="ChEBI" id="CHEBI:57945"/>
        <dbReference type="ChEBI" id="CHEBI:65315"/>
        <dbReference type="ChEBI" id="CHEBI:74443"/>
    </reaction>
    <physiologicalReaction direction="right-to-left" evidence="8">
        <dbReference type="Rhea" id="RHEA:69853"/>
    </physiologicalReaction>
</comment>
<feature type="non-terminal residue" evidence="13">
    <location>
        <position position="1"/>
    </location>
</feature>
<dbReference type="CDD" id="cd02801">
    <property type="entry name" value="DUS_like_FMN"/>
    <property type="match status" value="1"/>
</dbReference>
<dbReference type="InterPro" id="IPR036915">
    <property type="entry name" value="Cyclin-like_sf"/>
</dbReference>
<dbReference type="STRING" id="5539.A0A3E2HGA0"/>
<feature type="compositionally biased region" description="Basic and acidic residues" evidence="11">
    <location>
        <begin position="834"/>
        <end position="845"/>
    </location>
</feature>
<sequence length="957" mass="106982">MLSSILDPSADSASPRHQDATTPALETSPLKLFDIAKAEKRPLYACAPMVRYSKLAFRETVAQYGIDLCWTPMILAKEFNRSPIARESDFTTSHIAPPTIAQFGASSPLEFARASSLVAPYVNGVDLNCGCPQAWACAENLGASLIHKRELVLEMVKDAKKALREDGWDVGDGEAREGRRKTVSVKIRIHKDLRETVDLVQTLQSANLGVDFLTIHGRTRSQPSNATNPVSLSAISILKSHCTVPVLSNGDVFTLEDASRHVSETGVDGVMAARGLLLNPGMFAREEGKKGVEKLRASWDVIETFLNNVVRAPIPYKLVLHHLSEMCAIEGGVRGVLSKAQRAEMFETKYLLRPVGEQSNAYRILLRELLWWVDLAKIRLDLTHSLLWSRPRDEGSFPRNDLAIQPKNNLRHSLTLNFSDSMTSIEPYRTTDKPEDHQHPSQKPSRPTSDEPSRSNAHRTSHPAPTAVGNKNIPPAVPSPPPISSRHSPPPPRRHHEPLVLLPTINMAAAEALEKNNQWFFIDAEMASTPSILDGISPAEERCRRAKGVNFIIQAGILLKLPQVTLATASVFFHRFYMRFSMVPEKGGLHHYWQERMLDPNILTYDPTYQNIAATSLFLATKSEENCRKTKEIVIAVAKVAQKNASLIIDEQSKEYWRWRDNILLYEELMLELLTFDVVVQSPYNYLYNFLRDLELDSNKPLRNVSWAFLNDSCLTMMCLIVPARDIAIAAIYFATRFTHEKIPDSEDGRPWWEHLGGRPSRIFKAVEVMNEFYIENPLNRSENPYEQSPSSFGNEEDLEKTRGWRSEAASMSPRDGDRHNRSRPTSPDSGQNHAEKNGHHDSRANGDATAELNTGKEDAPKHTNAGTPKSTEGGENGASDAKLKAIANDPATHERNGDGRNGNVDPVSLLSVTDPQAATRSITPKRKEAEHMEDPEAKRQRIDDQSEESEEGELEE</sequence>
<dbReference type="Gene3D" id="3.20.20.70">
    <property type="entry name" value="Aldolase class I"/>
    <property type="match status" value="1"/>
</dbReference>
<comment type="caution">
    <text evidence="13">The sequence shown here is derived from an EMBL/GenBank/DDBJ whole genome shotgun (WGS) entry which is preliminary data.</text>
</comment>
<dbReference type="Pfam" id="PF00134">
    <property type="entry name" value="Cyclin_N"/>
    <property type="match status" value="1"/>
</dbReference>
<dbReference type="EMBL" id="NCSJ02000060">
    <property type="protein sequence ID" value="RFU32173.1"/>
    <property type="molecule type" value="Genomic_DNA"/>
</dbReference>
<keyword evidence="6" id="KW-0560">Oxidoreductase</keyword>
<comment type="function">
    <text evidence="7">Catalyzes the synthesis of dihydrouridine, a modified base found in the D-loop of most tRNAs. Specifically modifies U47 in cytoplasmic tRNAs. Catalyzes the synthesis of dihydrouridine in some mRNAs, thereby affecting their translation.</text>
</comment>
<feature type="region of interest" description="Disordered" evidence="11">
    <location>
        <begin position="425"/>
        <end position="497"/>
    </location>
</feature>
<dbReference type="InterPro" id="IPR013785">
    <property type="entry name" value="Aldolase_TIM"/>
</dbReference>
<evidence type="ECO:0000256" key="9">
    <source>
        <dbReference type="ARBA" id="ARBA00049447"/>
    </source>
</evidence>
<reference evidence="13 14" key="1">
    <citation type="submission" date="2018-05" db="EMBL/GenBank/DDBJ databases">
        <title>Draft genome sequence of Scytalidium lignicola DSM 105466, a ubiquitous saprotrophic fungus.</title>
        <authorList>
            <person name="Buettner E."/>
            <person name="Gebauer A.M."/>
            <person name="Hofrichter M."/>
            <person name="Liers C."/>
            <person name="Kellner H."/>
        </authorList>
    </citation>
    <scope>NUCLEOTIDE SEQUENCE [LARGE SCALE GENOMIC DNA]</scope>
    <source>
        <strain evidence="13 14">DSM 105466</strain>
    </source>
</reference>
<dbReference type="PANTHER" id="PTHR11082">
    <property type="entry name" value="TRNA-DIHYDROURIDINE SYNTHASE"/>
    <property type="match status" value="1"/>
</dbReference>